<reference evidence="3" key="4">
    <citation type="submission" date="2024-02" db="EMBL/GenBank/DDBJ databases">
        <title>Comparative genomics of Cryptococcus and Kwoniella reveals pathogenesis evolution and contrasting modes of karyotype evolution via chromosome fusion or intercentromeric recombination.</title>
        <authorList>
            <person name="Coelho M.A."/>
            <person name="David-Palma M."/>
            <person name="Shea T."/>
            <person name="Bowers K."/>
            <person name="McGinley-Smith S."/>
            <person name="Mohammad A.W."/>
            <person name="Gnirke A."/>
            <person name="Yurkov A.M."/>
            <person name="Nowrousian M."/>
            <person name="Sun S."/>
            <person name="Cuomo C.A."/>
            <person name="Heitman J."/>
        </authorList>
    </citation>
    <scope>NUCLEOTIDE SEQUENCE</scope>
    <source>
        <strain evidence="3">CBS 10737</strain>
    </source>
</reference>
<protein>
    <submittedName>
        <fullName evidence="2">Uncharacterized protein</fullName>
    </submittedName>
</protein>
<proteinExistence type="predicted"/>
<dbReference type="KEGG" id="kpin:30172170"/>
<gene>
    <name evidence="2" type="ORF">I206_03801</name>
    <name evidence="3" type="ORF">I206_105290</name>
</gene>
<dbReference type="EMBL" id="KI894010">
    <property type="protein sequence ID" value="OCF50477.1"/>
    <property type="molecule type" value="Genomic_DNA"/>
</dbReference>
<accession>A0A1B9I4L7</accession>
<dbReference type="OrthoDB" id="10410773at2759"/>
<dbReference type="EMBL" id="CP144525">
    <property type="protein sequence ID" value="WWC71336.1"/>
    <property type="molecule type" value="Genomic_DNA"/>
</dbReference>
<organism evidence="2">
    <name type="scientific">Kwoniella pini CBS 10737</name>
    <dbReference type="NCBI Taxonomy" id="1296096"/>
    <lineage>
        <taxon>Eukaryota</taxon>
        <taxon>Fungi</taxon>
        <taxon>Dikarya</taxon>
        <taxon>Basidiomycota</taxon>
        <taxon>Agaricomycotina</taxon>
        <taxon>Tremellomycetes</taxon>
        <taxon>Tremellales</taxon>
        <taxon>Cryptococcaceae</taxon>
        <taxon>Kwoniella</taxon>
    </lineage>
</organism>
<name>A0A1B9I4L7_9TREE</name>
<reference evidence="2" key="3">
    <citation type="submission" date="2016-07" db="EMBL/GenBank/DDBJ databases">
        <title>Evolution of pathogenesis and genome organization in the Tremellales.</title>
        <authorList>
            <person name="Cuomo C."/>
            <person name="Litvintseva A."/>
            <person name="Heitman J."/>
            <person name="Chen Y."/>
            <person name="Sun S."/>
            <person name="Springer D."/>
            <person name="Dromer F."/>
            <person name="Young S."/>
            <person name="Zeng Q."/>
            <person name="Chapman S."/>
            <person name="Gujja S."/>
            <person name="Saif S."/>
            <person name="Birren B."/>
        </authorList>
    </citation>
    <scope>NUCLEOTIDE SEQUENCE</scope>
    <source>
        <strain evidence="2">CBS 10737</strain>
    </source>
</reference>
<dbReference type="RefSeq" id="XP_019011696.1">
    <property type="nucleotide sequence ID" value="XM_019155542.1"/>
</dbReference>
<evidence type="ECO:0000313" key="2">
    <source>
        <dbReference type="EMBL" id="OCF50477.1"/>
    </source>
</evidence>
<evidence type="ECO:0000313" key="3">
    <source>
        <dbReference type="EMBL" id="WWC71336.1"/>
    </source>
</evidence>
<keyword evidence="1" id="KW-0732">Signal</keyword>
<evidence type="ECO:0000256" key="1">
    <source>
        <dbReference type="SAM" id="SignalP"/>
    </source>
</evidence>
<dbReference type="GeneID" id="30172170"/>
<sequence length="152" mass="16631">MFLTTFSSLAILLALPLTILANPISSFKFKKDENVVRLFTDEYTSLDFNQPSSLGSNLPGNKGLTYDLNFIDYDKAEFILKNYGSLIAGTESEISSDDGTPWMDGRLPISTQQCTVTIDGPINHLIKLAIPQSGVNLEADKDGAHIECTEPV</sequence>
<dbReference type="Proteomes" id="UP000094020">
    <property type="component" value="Chromosome 7"/>
</dbReference>
<keyword evidence="4" id="KW-1185">Reference proteome</keyword>
<feature type="signal peptide" evidence="1">
    <location>
        <begin position="1"/>
        <end position="21"/>
    </location>
</feature>
<reference evidence="3" key="2">
    <citation type="submission" date="2013-07" db="EMBL/GenBank/DDBJ databases">
        <authorList>
            <consortium name="The Broad Institute Genome Sequencing Platform"/>
            <person name="Cuomo C."/>
            <person name="Litvintseva A."/>
            <person name="Chen Y."/>
            <person name="Heitman J."/>
            <person name="Sun S."/>
            <person name="Springer D."/>
            <person name="Dromer F."/>
            <person name="Young S.K."/>
            <person name="Zeng Q."/>
            <person name="Gargeya S."/>
            <person name="Fitzgerald M."/>
            <person name="Abouelleil A."/>
            <person name="Alvarado L."/>
            <person name="Berlin A.M."/>
            <person name="Chapman S.B."/>
            <person name="Dewar J."/>
            <person name="Goldberg J."/>
            <person name="Griggs A."/>
            <person name="Gujja S."/>
            <person name="Hansen M."/>
            <person name="Howarth C."/>
            <person name="Imamovic A."/>
            <person name="Larimer J."/>
            <person name="McCowan C."/>
            <person name="Murphy C."/>
            <person name="Pearson M."/>
            <person name="Priest M."/>
            <person name="Roberts A."/>
            <person name="Saif S."/>
            <person name="Shea T."/>
            <person name="Sykes S."/>
            <person name="Wortman J."/>
            <person name="Nusbaum C."/>
            <person name="Birren B."/>
        </authorList>
    </citation>
    <scope>NUCLEOTIDE SEQUENCE</scope>
    <source>
        <strain evidence="3">CBS 10737</strain>
    </source>
</reference>
<feature type="chain" id="PRO_5008628345" evidence="1">
    <location>
        <begin position="22"/>
        <end position="152"/>
    </location>
</feature>
<evidence type="ECO:0000313" key="4">
    <source>
        <dbReference type="Proteomes" id="UP000094020"/>
    </source>
</evidence>
<dbReference type="AlphaFoldDB" id="A0A1B9I4L7"/>
<reference evidence="2" key="1">
    <citation type="submission" date="2013-07" db="EMBL/GenBank/DDBJ databases">
        <title>The Genome Sequence of Cryptococcus pinus CBS10737.</title>
        <authorList>
            <consortium name="The Broad Institute Genome Sequencing Platform"/>
            <person name="Cuomo C."/>
            <person name="Litvintseva A."/>
            <person name="Chen Y."/>
            <person name="Heitman J."/>
            <person name="Sun S."/>
            <person name="Springer D."/>
            <person name="Dromer F."/>
            <person name="Young S.K."/>
            <person name="Zeng Q."/>
            <person name="Gargeya S."/>
            <person name="Fitzgerald M."/>
            <person name="Abouelleil A."/>
            <person name="Alvarado L."/>
            <person name="Berlin A.M."/>
            <person name="Chapman S.B."/>
            <person name="Dewar J."/>
            <person name="Goldberg J."/>
            <person name="Griggs A."/>
            <person name="Gujja S."/>
            <person name="Hansen M."/>
            <person name="Howarth C."/>
            <person name="Imamovic A."/>
            <person name="Larimer J."/>
            <person name="McCowan C."/>
            <person name="Murphy C."/>
            <person name="Pearson M."/>
            <person name="Priest M."/>
            <person name="Roberts A."/>
            <person name="Saif S."/>
            <person name="Shea T."/>
            <person name="Sykes S."/>
            <person name="Wortman J."/>
            <person name="Nusbaum C."/>
            <person name="Birren B."/>
        </authorList>
    </citation>
    <scope>NUCLEOTIDE SEQUENCE [LARGE SCALE GENOMIC DNA]</scope>
    <source>
        <strain evidence="2">CBS 10737</strain>
    </source>
</reference>